<dbReference type="Proteomes" id="UP001153269">
    <property type="component" value="Unassembled WGS sequence"/>
</dbReference>
<evidence type="ECO:0000256" key="7">
    <source>
        <dbReference type="SAM" id="SignalP"/>
    </source>
</evidence>
<evidence type="ECO:0000256" key="1">
    <source>
        <dbReference type="ARBA" id="ARBA00004141"/>
    </source>
</evidence>
<evidence type="ECO:0000256" key="6">
    <source>
        <dbReference type="SAM" id="Phobius"/>
    </source>
</evidence>
<evidence type="ECO:0000256" key="4">
    <source>
        <dbReference type="ARBA" id="ARBA00022989"/>
    </source>
</evidence>
<dbReference type="InterPro" id="IPR018503">
    <property type="entry name" value="Tetraspanin_CS"/>
</dbReference>
<dbReference type="PANTHER" id="PTHR19282">
    <property type="entry name" value="TETRASPANIN"/>
    <property type="match status" value="1"/>
</dbReference>
<keyword evidence="4 6" id="KW-1133">Transmembrane helix</keyword>
<dbReference type="AlphaFoldDB" id="A0A9N7U1P5"/>
<dbReference type="EMBL" id="CADEAL010000539">
    <property type="protein sequence ID" value="CAB1421693.1"/>
    <property type="molecule type" value="Genomic_DNA"/>
</dbReference>
<dbReference type="InterPro" id="IPR018499">
    <property type="entry name" value="Tetraspanin/Peripherin"/>
</dbReference>
<comment type="similarity">
    <text evidence="2">Belongs to the tetraspanin (TM4SF) family.</text>
</comment>
<feature type="transmembrane region" description="Helical" evidence="6">
    <location>
        <begin position="6"/>
        <end position="22"/>
    </location>
</feature>
<reference evidence="8" key="1">
    <citation type="submission" date="2020-03" db="EMBL/GenBank/DDBJ databases">
        <authorList>
            <person name="Weist P."/>
        </authorList>
    </citation>
    <scope>NUCLEOTIDE SEQUENCE</scope>
</reference>
<keyword evidence="7" id="KW-0732">Signal</keyword>
<dbReference type="PANTHER" id="PTHR19282:SF380">
    <property type="entry name" value="TETRASPANIN-8"/>
    <property type="match status" value="1"/>
</dbReference>
<evidence type="ECO:0000256" key="3">
    <source>
        <dbReference type="ARBA" id="ARBA00022692"/>
    </source>
</evidence>
<feature type="transmembrane region" description="Helical" evidence="6">
    <location>
        <begin position="303"/>
        <end position="326"/>
    </location>
</feature>
<protein>
    <recommendedName>
        <fullName evidence="10">Tetraspanin</fullName>
    </recommendedName>
</protein>
<feature type="chain" id="PRO_5040479887" description="Tetraspanin" evidence="7">
    <location>
        <begin position="16"/>
        <end position="341"/>
    </location>
</feature>
<feature type="signal peptide" evidence="7">
    <location>
        <begin position="1"/>
        <end position="15"/>
    </location>
</feature>
<proteinExistence type="inferred from homology"/>
<dbReference type="SUPFAM" id="SSF48652">
    <property type="entry name" value="Tetraspanin"/>
    <property type="match status" value="1"/>
</dbReference>
<dbReference type="InterPro" id="IPR008952">
    <property type="entry name" value="Tetraspanin_EC2_sf"/>
</dbReference>
<feature type="transmembrane region" description="Helical" evidence="6">
    <location>
        <begin position="122"/>
        <end position="144"/>
    </location>
</feature>
<organism evidence="8 9">
    <name type="scientific">Pleuronectes platessa</name>
    <name type="common">European plaice</name>
    <dbReference type="NCBI Taxonomy" id="8262"/>
    <lineage>
        <taxon>Eukaryota</taxon>
        <taxon>Metazoa</taxon>
        <taxon>Chordata</taxon>
        <taxon>Craniata</taxon>
        <taxon>Vertebrata</taxon>
        <taxon>Euteleostomi</taxon>
        <taxon>Actinopterygii</taxon>
        <taxon>Neopterygii</taxon>
        <taxon>Teleostei</taxon>
        <taxon>Neoteleostei</taxon>
        <taxon>Acanthomorphata</taxon>
        <taxon>Carangaria</taxon>
        <taxon>Pleuronectiformes</taxon>
        <taxon>Pleuronectoidei</taxon>
        <taxon>Pleuronectidae</taxon>
        <taxon>Pleuronectes</taxon>
    </lineage>
</organism>
<keyword evidence="9" id="KW-1185">Reference proteome</keyword>
<evidence type="ECO:0000313" key="8">
    <source>
        <dbReference type="EMBL" id="CAB1421693.1"/>
    </source>
</evidence>
<accession>A0A9N7U1P5</accession>
<evidence type="ECO:0000256" key="2">
    <source>
        <dbReference type="ARBA" id="ARBA00006840"/>
    </source>
</evidence>
<dbReference type="PROSITE" id="PS00421">
    <property type="entry name" value="TM4_1"/>
    <property type="match status" value="1"/>
</dbReference>
<dbReference type="Gene3D" id="1.10.1450.10">
    <property type="entry name" value="Tetraspanin"/>
    <property type="match status" value="1"/>
</dbReference>
<evidence type="ECO:0000256" key="5">
    <source>
        <dbReference type="ARBA" id="ARBA00023136"/>
    </source>
</evidence>
<gene>
    <name evidence="8" type="ORF">PLEPLA_LOCUS9580</name>
</gene>
<dbReference type="Pfam" id="PF00335">
    <property type="entry name" value="Tetraspanin"/>
    <property type="match status" value="1"/>
</dbReference>
<comment type="subcellular location">
    <subcellularLocation>
        <location evidence="1">Membrane</location>
        <topology evidence="1">Multi-pass membrane protein</topology>
    </subcellularLocation>
</comment>
<keyword evidence="3 6" id="KW-0812">Transmembrane</keyword>
<name>A0A9N7U1P5_PLEPL</name>
<keyword evidence="5 6" id="KW-0472">Membrane</keyword>
<sequence>MTLTVLSGFLTPVWCVSTPIFIRMARKPPAAMYCGEHFLMHHDGPGGKVKMKLVWSVVLTADGTHSAESQRTDAQGEKEETFSCSLSHIRLTLIKLLVSDAAEETDERREGNIMAVNKCIKYLLFFFNLLFWLSGCIILGVSIYLKVSKDGNTITNTAIPGIDLMIAIGVIIMLLGFLGCCGAIKENRCMLLLFFISLLLIFILLLAAGILGAVGESKVKDVVMEELKKLTPLSGQPQNVKDDVETMQRELKCCGIVNGPSDWTKIPDSCRCNSTDPDCKSGAVFQETCGDKIISLLEQHYKIALGIAFAVAVLMIFGMVFAMILYCQIGRKNSGATTTNA</sequence>
<dbReference type="PRINTS" id="PR00259">
    <property type="entry name" value="TMFOUR"/>
</dbReference>
<feature type="transmembrane region" description="Helical" evidence="6">
    <location>
        <begin position="164"/>
        <end position="184"/>
    </location>
</feature>
<evidence type="ECO:0008006" key="10">
    <source>
        <dbReference type="Google" id="ProtNLM"/>
    </source>
</evidence>
<comment type="caution">
    <text evidence="8">The sequence shown here is derived from an EMBL/GenBank/DDBJ whole genome shotgun (WGS) entry which is preliminary data.</text>
</comment>
<evidence type="ECO:0000313" key="9">
    <source>
        <dbReference type="Proteomes" id="UP001153269"/>
    </source>
</evidence>
<feature type="transmembrane region" description="Helical" evidence="6">
    <location>
        <begin position="191"/>
        <end position="214"/>
    </location>
</feature>
<dbReference type="GO" id="GO:0005886">
    <property type="term" value="C:plasma membrane"/>
    <property type="evidence" value="ECO:0007669"/>
    <property type="project" value="TreeGrafter"/>
</dbReference>